<organism evidence="1 2">
    <name type="scientific">Sphaerodactylus townsendi</name>
    <dbReference type="NCBI Taxonomy" id="933632"/>
    <lineage>
        <taxon>Eukaryota</taxon>
        <taxon>Metazoa</taxon>
        <taxon>Chordata</taxon>
        <taxon>Craniata</taxon>
        <taxon>Vertebrata</taxon>
        <taxon>Euteleostomi</taxon>
        <taxon>Lepidosauria</taxon>
        <taxon>Squamata</taxon>
        <taxon>Bifurcata</taxon>
        <taxon>Gekkota</taxon>
        <taxon>Sphaerodactylidae</taxon>
        <taxon>Sphaerodactylus</taxon>
    </lineage>
</organism>
<accession>A0ACB8FW28</accession>
<keyword evidence="2" id="KW-1185">Reference proteome</keyword>
<proteinExistence type="predicted"/>
<gene>
    <name evidence="1" type="ORF">K3G42_020587</name>
</gene>
<name>A0ACB8FW28_9SAUR</name>
<dbReference type="Proteomes" id="UP000827872">
    <property type="component" value="Linkage Group LG11"/>
</dbReference>
<dbReference type="EMBL" id="CM037624">
    <property type="protein sequence ID" value="KAH8011231.1"/>
    <property type="molecule type" value="Genomic_DNA"/>
</dbReference>
<protein>
    <submittedName>
        <fullName evidence="1">Uncharacterized protein</fullName>
    </submittedName>
</protein>
<reference evidence="1" key="1">
    <citation type="submission" date="2021-08" db="EMBL/GenBank/DDBJ databases">
        <title>The first chromosome-level gecko genome reveals the dynamic sex chromosomes of Neotropical dwarf geckos (Sphaerodactylidae: Sphaerodactylus).</title>
        <authorList>
            <person name="Pinto B.J."/>
            <person name="Keating S.E."/>
            <person name="Gamble T."/>
        </authorList>
    </citation>
    <scope>NUCLEOTIDE SEQUENCE</scope>
    <source>
        <strain evidence="1">TG3544</strain>
    </source>
</reference>
<evidence type="ECO:0000313" key="1">
    <source>
        <dbReference type="EMBL" id="KAH8011231.1"/>
    </source>
</evidence>
<sequence>MVDYYETLGVHRHSSQEDIKKAYRKLALKWHPDKNPDNKEEAERQFKQLAEAYEVLSDAKKRDLYDRYGKEGLNGGGGSHYDSPFEYGFTFRNPEDVFREFFGGRDPFSFDFFDAYSVVFTWLPEMSYEGSEEGSVEELEEMCSSESVELTEELEEELEEEHGEDFVEVLEDRDEGSVDLEELLVEEENSEGAEEESLEEEASLVSEEWVEEPIGIVLEDVEEEISVESDLEDFCGSL</sequence>
<evidence type="ECO:0000313" key="2">
    <source>
        <dbReference type="Proteomes" id="UP000827872"/>
    </source>
</evidence>
<comment type="caution">
    <text evidence="1">The sequence shown here is derived from an EMBL/GenBank/DDBJ whole genome shotgun (WGS) entry which is preliminary data.</text>
</comment>